<evidence type="ECO:0000313" key="2">
    <source>
        <dbReference type="EMBL" id="SDW72009.1"/>
    </source>
</evidence>
<keyword evidence="1" id="KW-0472">Membrane</keyword>
<organism evidence="2 3">
    <name type="scientific">Roseicitreum antarcticum</name>
    <dbReference type="NCBI Taxonomy" id="564137"/>
    <lineage>
        <taxon>Bacteria</taxon>
        <taxon>Pseudomonadati</taxon>
        <taxon>Pseudomonadota</taxon>
        <taxon>Alphaproteobacteria</taxon>
        <taxon>Rhodobacterales</taxon>
        <taxon>Paracoccaceae</taxon>
        <taxon>Roseicitreum</taxon>
    </lineage>
</organism>
<gene>
    <name evidence="2" type="ORF">SAMN04488238_103179</name>
</gene>
<reference evidence="2 3" key="1">
    <citation type="submission" date="2016-10" db="EMBL/GenBank/DDBJ databases">
        <authorList>
            <person name="de Groot N.N."/>
        </authorList>
    </citation>
    <scope>NUCLEOTIDE SEQUENCE [LARGE SCALE GENOMIC DNA]</scope>
    <source>
        <strain evidence="2 3">CGMCC 1.8894</strain>
    </source>
</reference>
<evidence type="ECO:0000313" key="3">
    <source>
        <dbReference type="Proteomes" id="UP000198539"/>
    </source>
</evidence>
<keyword evidence="3" id="KW-1185">Reference proteome</keyword>
<dbReference type="Proteomes" id="UP000198539">
    <property type="component" value="Unassembled WGS sequence"/>
</dbReference>
<dbReference type="EMBL" id="FNOM01000003">
    <property type="protein sequence ID" value="SDW72009.1"/>
    <property type="molecule type" value="Genomic_DNA"/>
</dbReference>
<keyword evidence="1" id="KW-0812">Transmembrane</keyword>
<name>A0A1H2VVW4_9RHOB</name>
<dbReference type="RefSeq" id="WP_176846943.1">
    <property type="nucleotide sequence ID" value="NZ_CP061498.1"/>
</dbReference>
<protein>
    <submittedName>
        <fullName evidence="2">Uncharacterized protein</fullName>
    </submittedName>
</protein>
<proteinExistence type="predicted"/>
<keyword evidence="1" id="KW-1133">Transmembrane helix</keyword>
<accession>A0A1H2VVW4</accession>
<sequence length="56" mass="6449">MLAILERDTRALRLLVNLNWDRIMFALIVLTNLTVVAWVLSQLAAAQPALEYPTYY</sequence>
<feature type="transmembrane region" description="Helical" evidence="1">
    <location>
        <begin position="23"/>
        <end position="40"/>
    </location>
</feature>
<evidence type="ECO:0000256" key="1">
    <source>
        <dbReference type="SAM" id="Phobius"/>
    </source>
</evidence>
<dbReference type="AlphaFoldDB" id="A0A1H2VVW4"/>